<protein>
    <submittedName>
        <fullName evidence="2">Uncharacterized protein</fullName>
    </submittedName>
</protein>
<organism evidence="2 3">
    <name type="scientific">Helicobacter cinaedi CCUG 18818 = ATCC BAA-847</name>
    <dbReference type="NCBI Taxonomy" id="537971"/>
    <lineage>
        <taxon>Bacteria</taxon>
        <taxon>Pseudomonadati</taxon>
        <taxon>Campylobacterota</taxon>
        <taxon>Epsilonproteobacteria</taxon>
        <taxon>Campylobacterales</taxon>
        <taxon>Helicobacteraceae</taxon>
        <taxon>Helicobacter</taxon>
    </lineage>
</organism>
<feature type="transmembrane region" description="Helical" evidence="1">
    <location>
        <begin position="44"/>
        <end position="67"/>
    </location>
</feature>
<dbReference type="Proteomes" id="UP000005755">
    <property type="component" value="Unassembled WGS sequence"/>
</dbReference>
<reference evidence="3" key="1">
    <citation type="journal article" date="2014" name="Genome Announc.">
        <title>Draft genome sequences of six enterohepatic helicobacter species isolated from humans and one from rhesus macaques.</title>
        <authorList>
            <person name="Shen Z."/>
            <person name="Sheh A."/>
            <person name="Young S.K."/>
            <person name="Abouelliel A."/>
            <person name="Ward D.V."/>
            <person name="Earl A.M."/>
            <person name="Fox J.G."/>
        </authorList>
    </citation>
    <scope>NUCLEOTIDE SEQUENCE [LARGE SCALE GENOMIC DNA]</scope>
    <source>
        <strain evidence="3">CCUG 18818</strain>
    </source>
</reference>
<keyword evidence="3" id="KW-1185">Reference proteome</keyword>
<sequence length="70" mass="8117">MQVYGLPPLTRCGYKIKALIWADGNITPLIKDFPLNVPPPIRQFSFFILLFQIFLSTMLLLCPQILLNFY</sequence>
<evidence type="ECO:0000256" key="1">
    <source>
        <dbReference type="SAM" id="Phobius"/>
    </source>
</evidence>
<keyword evidence="1" id="KW-0812">Transmembrane</keyword>
<accession>A0ABN0BD08</accession>
<evidence type="ECO:0000313" key="2">
    <source>
        <dbReference type="EMBL" id="EFR47364.1"/>
    </source>
</evidence>
<evidence type="ECO:0000313" key="3">
    <source>
        <dbReference type="Proteomes" id="UP000005755"/>
    </source>
</evidence>
<dbReference type="EMBL" id="DS990393">
    <property type="protein sequence ID" value="EFR47364.1"/>
    <property type="molecule type" value="Genomic_DNA"/>
</dbReference>
<name>A0ABN0BD08_9HELI</name>
<proteinExistence type="predicted"/>
<gene>
    <name evidence="2" type="ORF">HCCG_01912</name>
</gene>
<keyword evidence="1" id="KW-0472">Membrane</keyword>
<keyword evidence="1" id="KW-1133">Transmembrane helix</keyword>